<feature type="compositionally biased region" description="Basic and acidic residues" evidence="3">
    <location>
        <begin position="741"/>
        <end position="761"/>
    </location>
</feature>
<feature type="region of interest" description="Disordered" evidence="3">
    <location>
        <begin position="314"/>
        <end position="344"/>
    </location>
</feature>
<name>A0A8X7NFW3_9BASI</name>
<dbReference type="SUPFAM" id="SSF48371">
    <property type="entry name" value="ARM repeat"/>
    <property type="match status" value="1"/>
</dbReference>
<dbReference type="GO" id="GO:0005737">
    <property type="term" value="C:cytoplasm"/>
    <property type="evidence" value="ECO:0007669"/>
    <property type="project" value="UniProtKB-SubCell"/>
</dbReference>
<dbReference type="Gene3D" id="1.25.10.10">
    <property type="entry name" value="Leucine-rich Repeat Variant"/>
    <property type="match status" value="1"/>
</dbReference>
<dbReference type="AlphaFoldDB" id="A0A8X7NFW3"/>
<feature type="region of interest" description="Disordered" evidence="3">
    <location>
        <begin position="729"/>
        <end position="770"/>
    </location>
</feature>
<evidence type="ECO:0008006" key="6">
    <source>
        <dbReference type="Google" id="ProtNLM"/>
    </source>
</evidence>
<proteinExistence type="predicted"/>
<feature type="region of interest" description="Disordered" evidence="3">
    <location>
        <begin position="445"/>
        <end position="466"/>
    </location>
</feature>
<reference evidence="4" key="2">
    <citation type="journal article" date="2019" name="IMA Fungus">
        <title>Genome sequencing and comparison of five Tilletia species to identify candidate genes for the detection of regulated species infecting wheat.</title>
        <authorList>
            <person name="Nguyen H.D.T."/>
            <person name="Sultana T."/>
            <person name="Kesanakurti P."/>
            <person name="Hambleton S."/>
        </authorList>
    </citation>
    <scope>NUCLEOTIDE SEQUENCE</scope>
    <source>
        <strain evidence="4">DAOMC 236422</strain>
    </source>
</reference>
<sequence length="923" mass="98349">MQDEEVEINSSAFSATASDAEHATALISLAQQLNSSHRIPAYNHILTHHLNTPQQRITALNFLAAAALVHPPSAHQLVLDPETGLLPSCIHTAEVHTHDDVAIHLAAMLAALADYPPSRSELAGPRAHQLHQWALTAVKNASHAQDHAQERRHTALFAGLLLLKLASPSPSAASGLDPAQASKRRQEASALAPELYALASQETISRSSSAQQPLNRTARSTLLAALETLAYLSIFNTDSVPTKENFKSQIASSPNLLKALIQLAKSAGSQAQDSAVQFTIASIFEHVSVYPALLSSEQKQVEKLRKVAVQKQREAESKAAGGDGATSTSAAATEGEGDGLKTQQAEAESRCTLLLQAGVVSALVSMSTSLASLRAQPASNTGTNEDVTQTAPPLQISLSATLAALTMRQNRRTRGLIAQQGGAKTLLMLSDRELERYRSNVASQLRRQRRPAIQSSSDAPLEGRGEKNELAEPLNIVPLQALARMCISLDPQLLFGKSTLSSGGGTASGPIVAIPALCTLFLHPSVESNTLARFEASLALTNLASVNPDLASQIGAFSLDTLIPPTQQGSKADASSVLDVLGGRIFTEDNLMTRRAYIELLCNLVQCEPAFRIWTGEAEDDDASSSTTVGGAEAQQRPLRSAQQGLHILAALCAPSDAPAQQSDEAGQPPRETSLPTRLAASGTLATLCSSPSACERILSLSMRSLNTLARLVAPVRPRAPARFTELVDEADQQEEDDDDKTAVEHQQGEGGRGDGSRVEVDEGEDGWTMNDAEEVELLEAEDADLESFRPPSASDDTPAPAPAPKLAQVQLAIRGATMMNSLVQYLCWRKQVGPSQGGQQPQPTSGRRKSVEQLARRFERSGALDALREEIMNGMQELKIEEASGGRGAARSAQEVTGMRREVIKLCLESLKAWATLGIESE</sequence>
<feature type="compositionally biased region" description="Acidic residues" evidence="3">
    <location>
        <begin position="729"/>
        <end position="740"/>
    </location>
</feature>
<dbReference type="EMBL" id="LWDG02000023">
    <property type="protein sequence ID" value="KAE8271270.1"/>
    <property type="molecule type" value="Genomic_DNA"/>
</dbReference>
<feature type="region of interest" description="Disordered" evidence="3">
    <location>
        <begin position="834"/>
        <end position="854"/>
    </location>
</feature>
<evidence type="ECO:0000256" key="3">
    <source>
        <dbReference type="SAM" id="MobiDB-lite"/>
    </source>
</evidence>
<dbReference type="InterPro" id="IPR016024">
    <property type="entry name" value="ARM-type_fold"/>
</dbReference>
<comment type="caution">
    <text evidence="4">The sequence shown here is derived from an EMBL/GenBank/DDBJ whole genome shotgun (WGS) entry which is preliminary data.</text>
</comment>
<dbReference type="Proteomes" id="UP000078113">
    <property type="component" value="Unassembled WGS sequence"/>
</dbReference>
<dbReference type="GO" id="GO:0051879">
    <property type="term" value="F:Hsp90 protein binding"/>
    <property type="evidence" value="ECO:0007669"/>
    <property type="project" value="TreeGrafter"/>
</dbReference>
<organism evidence="4 5">
    <name type="scientific">Tilletia walkeri</name>
    <dbReference type="NCBI Taxonomy" id="117179"/>
    <lineage>
        <taxon>Eukaryota</taxon>
        <taxon>Fungi</taxon>
        <taxon>Dikarya</taxon>
        <taxon>Basidiomycota</taxon>
        <taxon>Ustilaginomycotina</taxon>
        <taxon>Exobasidiomycetes</taxon>
        <taxon>Tilletiales</taxon>
        <taxon>Tilletiaceae</taxon>
        <taxon>Tilletia</taxon>
    </lineage>
</organism>
<evidence type="ECO:0000313" key="5">
    <source>
        <dbReference type="Proteomes" id="UP000078113"/>
    </source>
</evidence>
<reference evidence="4" key="1">
    <citation type="submission" date="2016-04" db="EMBL/GenBank/DDBJ databases">
        <authorList>
            <person name="Nguyen H.D."/>
            <person name="Samba Siva P."/>
            <person name="Cullis J."/>
            <person name="Levesque C.A."/>
            <person name="Hambleton S."/>
        </authorList>
    </citation>
    <scope>NUCLEOTIDE SEQUENCE</scope>
    <source>
        <strain evidence="4">DAOMC 236422</strain>
    </source>
</reference>
<evidence type="ECO:0000313" key="4">
    <source>
        <dbReference type="EMBL" id="KAE8271270.1"/>
    </source>
</evidence>
<evidence type="ECO:0000256" key="1">
    <source>
        <dbReference type="ARBA" id="ARBA00004496"/>
    </source>
</evidence>
<dbReference type="PANTHER" id="PTHR45994:SF1">
    <property type="entry name" value="FI21225P1"/>
    <property type="match status" value="1"/>
</dbReference>
<comment type="subcellular location">
    <subcellularLocation>
        <location evidence="1">Cytoplasm</location>
    </subcellularLocation>
</comment>
<keyword evidence="5" id="KW-1185">Reference proteome</keyword>
<gene>
    <name evidence="4" type="ORF">A4X09_0g1067</name>
</gene>
<protein>
    <recommendedName>
        <fullName evidence="6">UNC-45/Cro1/She4 central domain-containing protein</fullName>
    </recommendedName>
</protein>
<feature type="region of interest" description="Disordered" evidence="3">
    <location>
        <begin position="618"/>
        <end position="637"/>
    </location>
</feature>
<feature type="compositionally biased region" description="Low complexity" evidence="3">
    <location>
        <begin position="325"/>
        <end position="334"/>
    </location>
</feature>
<accession>A0A8X7NFW3</accession>
<evidence type="ECO:0000256" key="2">
    <source>
        <dbReference type="ARBA" id="ARBA00022490"/>
    </source>
</evidence>
<feature type="compositionally biased region" description="Low complexity" evidence="3">
    <location>
        <begin position="834"/>
        <end position="846"/>
    </location>
</feature>
<dbReference type="InterPro" id="IPR011989">
    <property type="entry name" value="ARM-like"/>
</dbReference>
<dbReference type="PANTHER" id="PTHR45994">
    <property type="entry name" value="FI21225P1"/>
    <property type="match status" value="1"/>
</dbReference>
<keyword evidence="2" id="KW-0963">Cytoplasm</keyword>